<evidence type="ECO:0000256" key="1">
    <source>
        <dbReference type="SAM" id="MobiDB-lite"/>
    </source>
</evidence>
<keyword evidence="2" id="KW-0812">Transmembrane</keyword>
<evidence type="ECO:0000256" key="2">
    <source>
        <dbReference type="SAM" id="Phobius"/>
    </source>
</evidence>
<evidence type="ECO:0000313" key="3">
    <source>
        <dbReference type="EMBL" id="GAA4469610.1"/>
    </source>
</evidence>
<keyword evidence="4" id="KW-1185">Reference proteome</keyword>
<keyword evidence="2" id="KW-1133">Transmembrane helix</keyword>
<dbReference type="Proteomes" id="UP001500067">
    <property type="component" value="Unassembled WGS sequence"/>
</dbReference>
<reference evidence="4" key="1">
    <citation type="journal article" date="2019" name="Int. J. Syst. Evol. Microbiol.">
        <title>The Global Catalogue of Microorganisms (GCM) 10K type strain sequencing project: providing services to taxonomists for standard genome sequencing and annotation.</title>
        <authorList>
            <consortium name="The Broad Institute Genomics Platform"/>
            <consortium name="The Broad Institute Genome Sequencing Center for Infectious Disease"/>
            <person name="Wu L."/>
            <person name="Ma J."/>
        </authorList>
    </citation>
    <scope>NUCLEOTIDE SEQUENCE [LARGE SCALE GENOMIC DNA]</scope>
    <source>
        <strain evidence="4">JCM 32105</strain>
    </source>
</reference>
<comment type="caution">
    <text evidence="3">The sequence shown here is derived from an EMBL/GenBank/DDBJ whole genome shotgun (WGS) entry which is preliminary data.</text>
</comment>
<feature type="region of interest" description="Disordered" evidence="1">
    <location>
        <begin position="373"/>
        <end position="394"/>
    </location>
</feature>
<accession>A0ABP8NQF2</accession>
<feature type="transmembrane region" description="Helical" evidence="2">
    <location>
        <begin position="9"/>
        <end position="31"/>
    </location>
</feature>
<evidence type="ECO:0000313" key="4">
    <source>
        <dbReference type="Proteomes" id="UP001500067"/>
    </source>
</evidence>
<organism evidence="3 4">
    <name type="scientific">Nemorincola caseinilytica</name>
    <dbReference type="NCBI Taxonomy" id="2054315"/>
    <lineage>
        <taxon>Bacteria</taxon>
        <taxon>Pseudomonadati</taxon>
        <taxon>Bacteroidota</taxon>
        <taxon>Chitinophagia</taxon>
        <taxon>Chitinophagales</taxon>
        <taxon>Chitinophagaceae</taxon>
        <taxon>Nemorincola</taxon>
    </lineage>
</organism>
<keyword evidence="2" id="KW-0472">Membrane</keyword>
<proteinExistence type="predicted"/>
<protein>
    <submittedName>
        <fullName evidence="3">DUF748 domain-containing protein</fullName>
    </submittedName>
</protein>
<dbReference type="RefSeq" id="WP_345084858.1">
    <property type="nucleotide sequence ID" value="NZ_BAABFA010000024.1"/>
</dbReference>
<name>A0ABP8NQF2_9BACT</name>
<gene>
    <name evidence="3" type="ORF">GCM10023093_29360</name>
</gene>
<dbReference type="EMBL" id="BAABFA010000024">
    <property type="protein sequence ID" value="GAA4469610.1"/>
    <property type="molecule type" value="Genomic_DNA"/>
</dbReference>
<sequence>MQQKKRRRYIIIGSILLLLIIARLLLPYFVLKYANRSLAEMKGYYGHVHDIDISLYRSAYQLDSIYINKVDSASGQQVDFFSARKIDLAIEWQPLLHGSVVGNIGFLYPRLVFTKDKAELGEVAKDTNDFRKILKDLMPLKVNRFEIQHGSIHYVDSTAIPKVDVSLDDVYVLAQNLKNTTDSRELLPSTVVATAGVYGGTLEMNMKLDALADDPTFDMMADMKGANLASLNDFFKVYGKFDVSHGTMGLYTEFAAKEGRFTGYVKPIAKDLKIRGPEDEHDKFLQKVKESALNIVGKAVTNPGKKQLGTKVPIEGRFDDPSINNWEAIWELLRNAFIEALMPAVDNEINIGSVDEAKEERPGFFRRLFGGKKKEKEEKADKQEEGLERYKTNR</sequence>